<comment type="caution">
    <text evidence="1">The sequence shown here is derived from an EMBL/GenBank/DDBJ whole genome shotgun (WGS) entry which is preliminary data.</text>
</comment>
<dbReference type="GO" id="GO:0016226">
    <property type="term" value="P:iron-sulfur cluster assembly"/>
    <property type="evidence" value="ECO:0007669"/>
    <property type="project" value="TreeGrafter"/>
</dbReference>
<evidence type="ECO:0000313" key="2">
    <source>
        <dbReference type="Proteomes" id="UP000430120"/>
    </source>
</evidence>
<dbReference type="Proteomes" id="UP000430120">
    <property type="component" value="Unassembled WGS sequence"/>
</dbReference>
<dbReference type="PANTHER" id="PTHR22602">
    <property type="entry name" value="TRANSFERASE CAF17, MITOCHONDRIAL-RELATED"/>
    <property type="match status" value="1"/>
</dbReference>
<dbReference type="PANTHER" id="PTHR22602:SF0">
    <property type="entry name" value="TRANSFERASE CAF17, MITOCHONDRIAL-RELATED"/>
    <property type="match status" value="1"/>
</dbReference>
<dbReference type="AlphaFoldDB" id="A0A643FFV5"/>
<gene>
    <name evidence="1" type="ORF">F7Q92_04640</name>
</gene>
<dbReference type="Gene3D" id="2.40.30.160">
    <property type="match status" value="1"/>
</dbReference>
<accession>A0A643FFV5</accession>
<dbReference type="InterPro" id="IPR045179">
    <property type="entry name" value="YgfZ/GcvT"/>
</dbReference>
<organism evidence="1 2">
    <name type="scientific">Ideonella dechloratans</name>
    <dbReference type="NCBI Taxonomy" id="36863"/>
    <lineage>
        <taxon>Bacteria</taxon>
        <taxon>Pseudomonadati</taxon>
        <taxon>Pseudomonadota</taxon>
        <taxon>Betaproteobacteria</taxon>
        <taxon>Burkholderiales</taxon>
        <taxon>Sphaerotilaceae</taxon>
        <taxon>Ideonella</taxon>
    </lineage>
</organism>
<sequence>MTAAPASPPEDTPLSPALSGAVPLADWGLIRARGADAVTFLQGQLTNELASAGATQARLAGYCSPKGRLLASFVAWQASGAEDWLLACSADVLPPTLKRLSMFVMRAQCKLSQADDVALWGLVGAAAQQWLGTDLAAPAWGVSRVKDAQVVRLPDVDGTVRCLWAGPADQAPAQLPALSPQAWQVLEVRSGVARIVAATSEAFVPQMVNFELVGGVNFKKGCYPGQEVVARSQYRGTLKRRGALLATQAPMQAGQEIFLASEPEQPAGQIALAASADGQGWEAFAEVKRAALAGELHLGSAQGPALQVRALPYAVPQDEA</sequence>
<reference evidence="1 2" key="1">
    <citation type="submission" date="2019-09" db="EMBL/GenBank/DDBJ databases">
        <title>Draft genome sequences of 48 bacterial type strains from the CCUG.</title>
        <authorList>
            <person name="Tunovic T."/>
            <person name="Pineiro-Iglesias B."/>
            <person name="Unosson C."/>
            <person name="Inganas E."/>
            <person name="Ohlen M."/>
            <person name="Cardew S."/>
            <person name="Jensie-Markopoulos S."/>
            <person name="Salva-Serra F."/>
            <person name="Jaen-Luchoro D."/>
            <person name="Karlsson R."/>
            <person name="Svensson-Stadler L."/>
            <person name="Chun J."/>
            <person name="Moore E."/>
        </authorList>
    </citation>
    <scope>NUCLEOTIDE SEQUENCE [LARGE SCALE GENOMIC DNA]</scope>
    <source>
        <strain evidence="1 2">CCUG 30977</strain>
    </source>
</reference>
<keyword evidence="2" id="KW-1185">Reference proteome</keyword>
<evidence type="ECO:0000313" key="1">
    <source>
        <dbReference type="EMBL" id="KAB0584238.1"/>
    </source>
</evidence>
<dbReference type="NCBIfam" id="TIGR03317">
    <property type="entry name" value="ygfZ_signature"/>
    <property type="match status" value="1"/>
</dbReference>
<dbReference type="Gene3D" id="3.30.70.1400">
    <property type="entry name" value="Aminomethyltransferase beta-barrel domains"/>
    <property type="match status" value="1"/>
</dbReference>
<dbReference type="InterPro" id="IPR017703">
    <property type="entry name" value="YgfZ/GCV_T_CS"/>
</dbReference>
<protein>
    <submittedName>
        <fullName evidence="1">Folate-binding protein YgfZ</fullName>
    </submittedName>
</protein>
<dbReference type="SUPFAM" id="SSF103025">
    <property type="entry name" value="Folate-binding domain"/>
    <property type="match status" value="1"/>
</dbReference>
<dbReference type="RefSeq" id="WP_151122966.1">
    <property type="nucleotide sequence ID" value="NZ_CP088081.1"/>
</dbReference>
<dbReference type="EMBL" id="VZPB01000007">
    <property type="protein sequence ID" value="KAB0584238.1"/>
    <property type="molecule type" value="Genomic_DNA"/>
</dbReference>
<name>A0A643FFV5_IDEDE</name>
<dbReference type="OrthoDB" id="9796287at2"/>
<proteinExistence type="predicted"/>